<evidence type="ECO:0000313" key="1">
    <source>
        <dbReference type="EMBL" id="WSE28319.1"/>
    </source>
</evidence>
<protein>
    <submittedName>
        <fullName evidence="1">DUF3558 domain-containing protein</fullName>
    </submittedName>
</protein>
<keyword evidence="2" id="KW-1185">Reference proteome</keyword>
<sequence length="203" mass="20954">MHTARETEHAEDGLRRIAAGFATLGLLAACSGGTTEPATPANSSAPSAVDPSLKVPAPLATDQLLDSPCDVLTAAETAQVGLAYPGRKSTDVLTSCQWTSSGSRENFVGISALPQNKGGISDIYDQKSSQAYFQPVTIDGYPGVFASKADGRPSGNCVLWVGATDQLAFSVNPQIGTGHNKANPCGLAQQIATVVITHLKAQD</sequence>
<proteinExistence type="predicted"/>
<dbReference type="RefSeq" id="WP_326567319.1">
    <property type="nucleotide sequence ID" value="NZ_CP142149.1"/>
</dbReference>
<name>A0ABZ1I1R4_9PSEU</name>
<dbReference type="PROSITE" id="PS51257">
    <property type="entry name" value="PROKAR_LIPOPROTEIN"/>
    <property type="match status" value="1"/>
</dbReference>
<dbReference type="InterPro" id="IPR024520">
    <property type="entry name" value="DUF3558"/>
</dbReference>
<organism evidence="1 2">
    <name type="scientific">Amycolatopsis rhabdoformis</name>
    <dbReference type="NCBI Taxonomy" id="1448059"/>
    <lineage>
        <taxon>Bacteria</taxon>
        <taxon>Bacillati</taxon>
        <taxon>Actinomycetota</taxon>
        <taxon>Actinomycetes</taxon>
        <taxon>Pseudonocardiales</taxon>
        <taxon>Pseudonocardiaceae</taxon>
        <taxon>Amycolatopsis</taxon>
    </lineage>
</organism>
<dbReference type="Pfam" id="PF12079">
    <property type="entry name" value="DUF3558"/>
    <property type="match status" value="1"/>
</dbReference>
<reference evidence="1 2" key="1">
    <citation type="journal article" date="2015" name="Int. J. Syst. Evol. Microbiol.">
        <title>Amycolatopsis rhabdoformis sp. nov., an actinomycete isolated from a tropical forest soil.</title>
        <authorList>
            <person name="Souza W.R."/>
            <person name="Silva R.E."/>
            <person name="Goodfellow M."/>
            <person name="Busarakam K."/>
            <person name="Figueiro F.S."/>
            <person name="Ferreira D."/>
            <person name="Rodrigues-Filho E."/>
            <person name="Moraes L.A.B."/>
            <person name="Zucchi T.D."/>
        </authorList>
    </citation>
    <scope>NUCLEOTIDE SEQUENCE [LARGE SCALE GENOMIC DNA]</scope>
    <source>
        <strain evidence="1 2">NCIMB 14900</strain>
    </source>
</reference>
<accession>A0ABZ1I1R4</accession>
<evidence type="ECO:0000313" key="2">
    <source>
        <dbReference type="Proteomes" id="UP001330812"/>
    </source>
</evidence>
<dbReference type="EMBL" id="CP142149">
    <property type="protein sequence ID" value="WSE28319.1"/>
    <property type="molecule type" value="Genomic_DNA"/>
</dbReference>
<gene>
    <name evidence="1" type="ORF">VSH64_36605</name>
</gene>
<dbReference type="Proteomes" id="UP001330812">
    <property type="component" value="Chromosome"/>
</dbReference>